<protein>
    <recommendedName>
        <fullName evidence="13">Hexosyltransferase</fullName>
        <ecNumber evidence="13">2.4.1.-</ecNumber>
    </recommendedName>
</protein>
<dbReference type="OrthoDB" id="1158011at2759"/>
<proteinExistence type="inferred from homology"/>
<keyword evidence="17" id="KW-1185">Reference proteome</keyword>
<dbReference type="Proteomes" id="UP000626092">
    <property type="component" value="Unassembled WGS sequence"/>
</dbReference>
<dbReference type="AlphaFoldDB" id="A0A834HFM6"/>
<organism evidence="16 17">
    <name type="scientific">Rhododendron simsii</name>
    <name type="common">Sims's rhododendron</name>
    <dbReference type="NCBI Taxonomy" id="118357"/>
    <lineage>
        <taxon>Eukaryota</taxon>
        <taxon>Viridiplantae</taxon>
        <taxon>Streptophyta</taxon>
        <taxon>Embryophyta</taxon>
        <taxon>Tracheophyta</taxon>
        <taxon>Spermatophyta</taxon>
        <taxon>Magnoliopsida</taxon>
        <taxon>eudicotyledons</taxon>
        <taxon>Gunneridae</taxon>
        <taxon>Pentapetalae</taxon>
        <taxon>asterids</taxon>
        <taxon>Ericales</taxon>
        <taxon>Ericaceae</taxon>
        <taxon>Ericoideae</taxon>
        <taxon>Rhodoreae</taxon>
        <taxon>Rhododendron</taxon>
    </lineage>
</organism>
<evidence type="ECO:0000313" key="16">
    <source>
        <dbReference type="EMBL" id="KAF7152873.1"/>
    </source>
</evidence>
<accession>A0A834HFM6</accession>
<evidence type="ECO:0000256" key="5">
    <source>
        <dbReference type="ARBA" id="ARBA00022676"/>
    </source>
</evidence>
<gene>
    <name evidence="16" type="ORF">RHSIM_Rhsim01G0019900</name>
</gene>
<dbReference type="EC" id="2.4.1.-" evidence="13"/>
<keyword evidence="12 13" id="KW-0464">Manganese</keyword>
<feature type="region of interest" description="Disordered" evidence="14">
    <location>
        <begin position="55"/>
        <end position="105"/>
    </location>
</feature>
<sequence length="273" mass="30829">MTSPSSKSHQRLLSVFQIPLNDVSSFTIPLFFKHIYISVLSHTLLSQLSPRIRLGSSSQRDRRRLPIHKPPDSNPIATDTNNVPSSSTNTHKNSSVRSEGRIDREIGQDRVEGSVRLHFRVFLMVNRSLDKTISTLEMELAVARTKKSGSSNLLSLPKSSNHTLQKAFVVIGINTAFSRKKRRDSLRETWMPRGHSATPGGVLDQAVDEEAAQNKDFLRLKHVEGYHQLSTKTRIYFSTVVSIWNAEIYVKINDDVHLNLGMSWSIFLKIVNA</sequence>
<comment type="similarity">
    <text evidence="4 13">Belongs to the glycosyltransferase 31 family.</text>
</comment>
<dbReference type="GO" id="GO:0008378">
    <property type="term" value="F:galactosyltransferase activity"/>
    <property type="evidence" value="ECO:0007669"/>
    <property type="project" value="TreeGrafter"/>
</dbReference>
<dbReference type="InterPro" id="IPR002659">
    <property type="entry name" value="Glyco_trans_31"/>
</dbReference>
<dbReference type="PANTHER" id="PTHR11214">
    <property type="entry name" value="BETA-1,3-N-ACETYLGLUCOSAMINYLTRANSFERASE"/>
    <property type="match status" value="1"/>
</dbReference>
<keyword evidence="7" id="KW-0812">Transmembrane</keyword>
<dbReference type="UniPathway" id="UPA00378"/>
<keyword evidence="11" id="KW-0472">Membrane</keyword>
<reference evidence="16" key="1">
    <citation type="submission" date="2019-11" db="EMBL/GenBank/DDBJ databases">
        <authorList>
            <person name="Liu Y."/>
            <person name="Hou J."/>
            <person name="Li T.-Q."/>
            <person name="Guan C.-H."/>
            <person name="Wu X."/>
            <person name="Wu H.-Z."/>
            <person name="Ling F."/>
            <person name="Zhang R."/>
            <person name="Shi X.-G."/>
            <person name="Ren J.-P."/>
            <person name="Chen E.-F."/>
            <person name="Sun J.-M."/>
        </authorList>
    </citation>
    <scope>NUCLEOTIDE SEQUENCE</scope>
    <source>
        <strain evidence="16">Adult_tree_wgs_1</strain>
        <tissue evidence="16">Leaves</tissue>
    </source>
</reference>
<comment type="pathway">
    <text evidence="3">Protein modification; protein glycosylation.</text>
</comment>
<name>A0A834HFM6_RHOSS</name>
<evidence type="ECO:0000256" key="4">
    <source>
        <dbReference type="ARBA" id="ARBA00008661"/>
    </source>
</evidence>
<keyword evidence="10 13" id="KW-0333">Golgi apparatus</keyword>
<dbReference type="Pfam" id="PF01762">
    <property type="entry name" value="Galactosyl_T"/>
    <property type="match status" value="1"/>
</dbReference>
<evidence type="ECO:0000256" key="9">
    <source>
        <dbReference type="ARBA" id="ARBA00022989"/>
    </source>
</evidence>
<evidence type="ECO:0000256" key="1">
    <source>
        <dbReference type="ARBA" id="ARBA00001936"/>
    </source>
</evidence>
<keyword evidence="5 13" id="KW-0328">Glycosyltransferase</keyword>
<evidence type="ECO:0000256" key="3">
    <source>
        <dbReference type="ARBA" id="ARBA00004922"/>
    </source>
</evidence>
<evidence type="ECO:0000256" key="12">
    <source>
        <dbReference type="ARBA" id="ARBA00023211"/>
    </source>
</evidence>
<dbReference type="Pfam" id="PF13334">
    <property type="entry name" value="DUF4094"/>
    <property type="match status" value="1"/>
</dbReference>
<keyword evidence="6" id="KW-0808">Transferase</keyword>
<keyword evidence="8" id="KW-0735">Signal-anchor</keyword>
<evidence type="ECO:0000256" key="10">
    <source>
        <dbReference type="ARBA" id="ARBA00023034"/>
    </source>
</evidence>
<dbReference type="GO" id="GO:0000139">
    <property type="term" value="C:Golgi membrane"/>
    <property type="evidence" value="ECO:0007669"/>
    <property type="project" value="UniProtKB-SubCell"/>
</dbReference>
<evidence type="ECO:0000256" key="2">
    <source>
        <dbReference type="ARBA" id="ARBA00004323"/>
    </source>
</evidence>
<evidence type="ECO:0000313" key="17">
    <source>
        <dbReference type="Proteomes" id="UP000626092"/>
    </source>
</evidence>
<evidence type="ECO:0000259" key="15">
    <source>
        <dbReference type="Pfam" id="PF13334"/>
    </source>
</evidence>
<evidence type="ECO:0000256" key="6">
    <source>
        <dbReference type="ARBA" id="ARBA00022679"/>
    </source>
</evidence>
<evidence type="ECO:0000256" key="11">
    <source>
        <dbReference type="ARBA" id="ARBA00023136"/>
    </source>
</evidence>
<evidence type="ECO:0000256" key="8">
    <source>
        <dbReference type="ARBA" id="ARBA00022968"/>
    </source>
</evidence>
<feature type="domain" description="DUF4094" evidence="15">
    <location>
        <begin position="127"/>
        <end position="146"/>
    </location>
</feature>
<keyword evidence="9" id="KW-1133">Transmembrane helix</keyword>
<dbReference type="PANTHER" id="PTHR11214:SF275">
    <property type="entry name" value="BETA-1,3-GALACTOSYLTRANSFERASE 8-RELATED"/>
    <property type="match status" value="1"/>
</dbReference>
<comment type="cofactor">
    <cofactor evidence="1 13">
        <name>Mn(2+)</name>
        <dbReference type="ChEBI" id="CHEBI:29035"/>
    </cofactor>
</comment>
<evidence type="ECO:0000256" key="7">
    <source>
        <dbReference type="ARBA" id="ARBA00022692"/>
    </source>
</evidence>
<evidence type="ECO:0000256" key="14">
    <source>
        <dbReference type="SAM" id="MobiDB-lite"/>
    </source>
</evidence>
<feature type="compositionally biased region" description="Polar residues" evidence="14">
    <location>
        <begin position="75"/>
        <end position="97"/>
    </location>
</feature>
<comment type="caution">
    <text evidence="16">The sequence shown here is derived from an EMBL/GenBank/DDBJ whole genome shotgun (WGS) entry which is preliminary data.</text>
</comment>
<dbReference type="EMBL" id="WJXA01000001">
    <property type="protein sequence ID" value="KAF7152873.1"/>
    <property type="molecule type" value="Genomic_DNA"/>
</dbReference>
<comment type="subcellular location">
    <subcellularLocation>
        <location evidence="2 13">Golgi apparatus membrane</location>
        <topology evidence="2 13">Single-pass type II membrane protein</topology>
    </subcellularLocation>
</comment>
<dbReference type="InterPro" id="IPR025298">
    <property type="entry name" value="DUF4094"/>
</dbReference>
<evidence type="ECO:0000256" key="13">
    <source>
        <dbReference type="RuleBase" id="RU363063"/>
    </source>
</evidence>